<keyword evidence="2" id="KW-1185">Reference proteome</keyword>
<dbReference type="InParanoid" id="A0A165HPB2"/>
<dbReference type="AlphaFoldDB" id="A0A165HPB2"/>
<accession>A0A165HPB2</accession>
<dbReference type="Proteomes" id="UP000076871">
    <property type="component" value="Unassembled WGS sequence"/>
</dbReference>
<dbReference type="EMBL" id="KV427606">
    <property type="protein sequence ID" value="KZT12003.1"/>
    <property type="molecule type" value="Genomic_DNA"/>
</dbReference>
<dbReference type="RefSeq" id="XP_040769651.1">
    <property type="nucleotide sequence ID" value="XM_040901406.1"/>
</dbReference>
<reference evidence="1 2" key="1">
    <citation type="journal article" date="2016" name="Mol. Biol. Evol.">
        <title>Comparative Genomics of Early-Diverging Mushroom-Forming Fungi Provides Insights into the Origins of Lignocellulose Decay Capabilities.</title>
        <authorList>
            <person name="Nagy L.G."/>
            <person name="Riley R."/>
            <person name="Tritt A."/>
            <person name="Adam C."/>
            <person name="Daum C."/>
            <person name="Floudas D."/>
            <person name="Sun H."/>
            <person name="Yadav J.S."/>
            <person name="Pangilinan J."/>
            <person name="Larsson K.H."/>
            <person name="Matsuura K."/>
            <person name="Barry K."/>
            <person name="Labutti K."/>
            <person name="Kuo R."/>
            <person name="Ohm R.A."/>
            <person name="Bhattacharya S.S."/>
            <person name="Shirouzu T."/>
            <person name="Yoshinaga Y."/>
            <person name="Martin F.M."/>
            <person name="Grigoriev I.V."/>
            <person name="Hibbett D.S."/>
        </authorList>
    </citation>
    <scope>NUCLEOTIDE SEQUENCE [LARGE SCALE GENOMIC DNA]</scope>
    <source>
        <strain evidence="1 2">93-53</strain>
    </source>
</reference>
<name>A0A165HPB2_9APHY</name>
<dbReference type="GeneID" id="63818438"/>
<dbReference type="STRING" id="1314785.A0A165HPB2"/>
<gene>
    <name evidence="1" type="ORF">LAESUDRAFT_162413</name>
</gene>
<dbReference type="OrthoDB" id="408493at2759"/>
<evidence type="ECO:0000313" key="1">
    <source>
        <dbReference type="EMBL" id="KZT12003.1"/>
    </source>
</evidence>
<protein>
    <submittedName>
        <fullName evidence="1">Uncharacterized protein</fullName>
    </submittedName>
</protein>
<proteinExistence type="predicted"/>
<evidence type="ECO:0000313" key="2">
    <source>
        <dbReference type="Proteomes" id="UP000076871"/>
    </source>
</evidence>
<organism evidence="1 2">
    <name type="scientific">Laetiporus sulphureus 93-53</name>
    <dbReference type="NCBI Taxonomy" id="1314785"/>
    <lineage>
        <taxon>Eukaryota</taxon>
        <taxon>Fungi</taxon>
        <taxon>Dikarya</taxon>
        <taxon>Basidiomycota</taxon>
        <taxon>Agaricomycotina</taxon>
        <taxon>Agaricomycetes</taxon>
        <taxon>Polyporales</taxon>
        <taxon>Laetiporus</taxon>
    </lineage>
</organism>
<sequence>MSSVSRCIPFAASHGWPSAVTRLGVSGSKAVAGILFAASITCPRKPLASLQYWPGDRTYHAFDNVLLIVFFSHARYDAKLDYYREVYSQFFPNIVFVGPGSRKDPGFRHSYDVLVDSYQSDEDLADAHVYKMAGRMAHRMLYTAMKEHNCYDGYLWAPFIHY</sequence>